<dbReference type="InterPro" id="IPR036291">
    <property type="entry name" value="NAD(P)-bd_dom_sf"/>
</dbReference>
<evidence type="ECO:0000313" key="6">
    <source>
        <dbReference type="EMBL" id="SDN50250.1"/>
    </source>
</evidence>
<dbReference type="FunFam" id="3.40.50.720:FF:000009">
    <property type="entry name" value="Fatty oxidation complex, alpha subunit"/>
    <property type="match status" value="1"/>
</dbReference>
<dbReference type="InterPro" id="IPR013328">
    <property type="entry name" value="6PGD_dom2"/>
</dbReference>
<organism evidence="6 7">
    <name type="scientific">Allokutzneria albata</name>
    <name type="common">Kibdelosporangium albatum</name>
    <dbReference type="NCBI Taxonomy" id="211114"/>
    <lineage>
        <taxon>Bacteria</taxon>
        <taxon>Bacillati</taxon>
        <taxon>Actinomycetota</taxon>
        <taxon>Actinomycetes</taxon>
        <taxon>Pseudonocardiales</taxon>
        <taxon>Pseudonocardiaceae</taxon>
        <taxon>Allokutzneria</taxon>
    </lineage>
</organism>
<dbReference type="PANTHER" id="PTHR48075:SF9">
    <property type="entry name" value="3-HYDROXYBUTYRYL-COA DEHYDROGENASE"/>
    <property type="match status" value="1"/>
</dbReference>
<dbReference type="Proteomes" id="UP000183376">
    <property type="component" value="Chromosome I"/>
</dbReference>
<name>A0A1H0BXP8_ALLAB</name>
<keyword evidence="3" id="KW-0560">Oxidoreductase</keyword>
<dbReference type="GO" id="GO:0070403">
    <property type="term" value="F:NAD+ binding"/>
    <property type="evidence" value="ECO:0007669"/>
    <property type="project" value="InterPro"/>
</dbReference>
<dbReference type="Pfam" id="PF02737">
    <property type="entry name" value="3HCDH_N"/>
    <property type="match status" value="2"/>
</dbReference>
<dbReference type="Gene3D" id="3.40.50.720">
    <property type="entry name" value="NAD(P)-binding Rossmann-like Domain"/>
    <property type="match status" value="2"/>
</dbReference>
<evidence type="ECO:0000313" key="7">
    <source>
        <dbReference type="Proteomes" id="UP000183376"/>
    </source>
</evidence>
<dbReference type="EMBL" id="LT629701">
    <property type="protein sequence ID" value="SDN50250.1"/>
    <property type="molecule type" value="Genomic_DNA"/>
</dbReference>
<dbReference type="SUPFAM" id="SSF51735">
    <property type="entry name" value="NAD(P)-binding Rossmann-fold domains"/>
    <property type="match status" value="2"/>
</dbReference>
<dbReference type="SUPFAM" id="SSF48179">
    <property type="entry name" value="6-phosphogluconate dehydrogenase C-terminal domain-like"/>
    <property type="match status" value="2"/>
</dbReference>
<feature type="domain" description="3-hydroxyacyl-CoA dehydrogenase NAD binding" evidence="5">
    <location>
        <begin position="59"/>
        <end position="155"/>
    </location>
</feature>
<evidence type="ECO:0000256" key="3">
    <source>
        <dbReference type="ARBA" id="ARBA00023002"/>
    </source>
</evidence>
<evidence type="ECO:0000259" key="4">
    <source>
        <dbReference type="Pfam" id="PF00725"/>
    </source>
</evidence>
<comment type="pathway">
    <text evidence="1">Lipid metabolism; butanoate metabolism.</text>
</comment>
<dbReference type="OrthoDB" id="3988511at2"/>
<dbReference type="Pfam" id="PF00725">
    <property type="entry name" value="3HCDH"/>
    <property type="match status" value="2"/>
</dbReference>
<accession>A0A1H0BXP8</accession>
<dbReference type="RefSeq" id="WP_030426563.1">
    <property type="nucleotide sequence ID" value="NZ_JOEF01000001.1"/>
</dbReference>
<dbReference type="AlphaFoldDB" id="A0A1H0BXP8"/>
<sequence>MTAQHASSGPVGVVGLGSVGQALVELLSGAGIDVLGVDCDPGAVARARGRAPGSVLLGNDFSVLSAAEVVIEAVPEHYERKAMVLRTIAETCSPGTVLISTTASLSLASLAVASGRPEHVVGLAFLAPPAAGTGVELVTTAMSGAESVARAKDLLGLLPTAQKDLGAARGHAWDLVLAYLNRSVALYEVGYATREDIDTAMRLGCGLPTGPLALLDRIGLDVAQQALIELHARTGIATHAPTGLLNRMVEGGLLGRKAGQGFYTYSPAGEIDSEPERSDRGGAARAREITRIGVIGSGTMARGIAQVSTQAGLETVLVARDEHKAEAAVRAIDESLVRAVRRGRVTPDQRRAALSSLVATASRNEVADCDLVIEATAEEIEVKTEVFAALDKICKKGAILATTTSSLSVTACAEATTRRADVIGMHFFNPAPAMKLVEVSRTEFTADDVLTTVHALASRLRKTTVDCSDRAGFIVNYLLFPYLNDAIRLVESGAATVPGLDAAIESGFGYPMGPFTLLDTIGLDISEAIQWRLHEINYDPDVKPATLLTRLVELGRLGRKTGAGFWGP</sequence>
<evidence type="ECO:0000256" key="1">
    <source>
        <dbReference type="ARBA" id="ARBA00005086"/>
    </source>
</evidence>
<dbReference type="InterPro" id="IPR006176">
    <property type="entry name" value="3-OHacyl-CoA_DH_NAD-bd"/>
</dbReference>
<evidence type="ECO:0000256" key="2">
    <source>
        <dbReference type="ARBA" id="ARBA00009463"/>
    </source>
</evidence>
<dbReference type="Gene3D" id="1.10.1040.10">
    <property type="entry name" value="N-(1-d-carboxylethyl)-l-norvaline Dehydrogenase, domain 2"/>
    <property type="match status" value="2"/>
</dbReference>
<evidence type="ECO:0000259" key="5">
    <source>
        <dbReference type="Pfam" id="PF02737"/>
    </source>
</evidence>
<proteinExistence type="inferred from homology"/>
<protein>
    <submittedName>
        <fullName evidence="6">3-hydroxybutyryl-CoA dehydrogenase</fullName>
    </submittedName>
</protein>
<feature type="domain" description="3-hydroxyacyl-CoA dehydrogenase NAD binding" evidence="5">
    <location>
        <begin position="292"/>
        <end position="469"/>
    </location>
</feature>
<dbReference type="InterPro" id="IPR008927">
    <property type="entry name" value="6-PGluconate_DH-like_C_sf"/>
</dbReference>
<feature type="domain" description="3-hydroxyacyl-CoA dehydrogenase C-terminal" evidence="4">
    <location>
        <begin position="176"/>
        <end position="265"/>
    </location>
</feature>
<dbReference type="GO" id="GO:0008691">
    <property type="term" value="F:3-hydroxybutyryl-CoA dehydrogenase activity"/>
    <property type="evidence" value="ECO:0007669"/>
    <property type="project" value="TreeGrafter"/>
</dbReference>
<dbReference type="eggNOG" id="COG1250">
    <property type="taxonomic scope" value="Bacteria"/>
</dbReference>
<reference evidence="6 7" key="1">
    <citation type="submission" date="2016-10" db="EMBL/GenBank/DDBJ databases">
        <authorList>
            <person name="de Groot N.N."/>
        </authorList>
    </citation>
    <scope>NUCLEOTIDE SEQUENCE [LARGE SCALE GENOMIC DNA]</scope>
    <source>
        <strain evidence="6 7">DSM 44149</strain>
    </source>
</reference>
<comment type="similarity">
    <text evidence="2">Belongs to the 3-hydroxyacyl-CoA dehydrogenase family.</text>
</comment>
<feature type="domain" description="3-hydroxyacyl-CoA dehydrogenase C-terminal" evidence="4">
    <location>
        <begin position="472"/>
        <end position="566"/>
    </location>
</feature>
<keyword evidence="7" id="KW-1185">Reference proteome</keyword>
<dbReference type="PANTHER" id="PTHR48075">
    <property type="entry name" value="3-HYDROXYACYL-COA DEHYDROGENASE FAMILY PROTEIN"/>
    <property type="match status" value="1"/>
</dbReference>
<dbReference type="GO" id="GO:0006635">
    <property type="term" value="P:fatty acid beta-oxidation"/>
    <property type="evidence" value="ECO:0007669"/>
    <property type="project" value="TreeGrafter"/>
</dbReference>
<dbReference type="STRING" id="211114.SAMN04489726_6899"/>
<dbReference type="InterPro" id="IPR006108">
    <property type="entry name" value="3HC_DH_C"/>
</dbReference>
<gene>
    <name evidence="6" type="ORF">SAMN04489726_6899</name>
</gene>